<evidence type="ECO:0000256" key="6">
    <source>
        <dbReference type="ARBA" id="ARBA00023315"/>
    </source>
</evidence>
<dbReference type="PANTHER" id="PTHR11735:SF6">
    <property type="entry name" value="TRNA N6-ADENOSINE THREONYLCARBAMOYLTRANSFERASE, MITOCHONDRIAL"/>
    <property type="match status" value="1"/>
</dbReference>
<feature type="binding site" evidence="8">
    <location>
        <position position="293"/>
    </location>
    <ligand>
        <name>substrate</name>
    </ligand>
</feature>
<evidence type="ECO:0000256" key="7">
    <source>
        <dbReference type="ARBA" id="ARBA00048117"/>
    </source>
</evidence>
<dbReference type="CDD" id="cd24133">
    <property type="entry name" value="ASKHA_NBD_TsaD_bac"/>
    <property type="match status" value="1"/>
</dbReference>
<keyword evidence="6 8" id="KW-0012">Acyltransferase</keyword>
<feature type="binding site" evidence="8">
    <location>
        <begin position="157"/>
        <end position="161"/>
    </location>
    <ligand>
        <name>substrate</name>
    </ligand>
</feature>
<dbReference type="HAMAP" id="MF_01445">
    <property type="entry name" value="TsaD"/>
    <property type="match status" value="1"/>
</dbReference>
<accession>A0A1G1ZQI4</accession>
<dbReference type="InterPro" id="IPR000905">
    <property type="entry name" value="Gcp-like_dom"/>
</dbReference>
<dbReference type="FunFam" id="3.30.420.40:FF:000040">
    <property type="entry name" value="tRNA N6-adenosine threonylcarbamoyltransferase"/>
    <property type="match status" value="1"/>
</dbReference>
<dbReference type="GO" id="GO:0005737">
    <property type="term" value="C:cytoplasm"/>
    <property type="evidence" value="ECO:0007669"/>
    <property type="project" value="UniProtKB-SubCell"/>
</dbReference>
<evidence type="ECO:0000259" key="9">
    <source>
        <dbReference type="Pfam" id="PF00814"/>
    </source>
</evidence>
<feature type="binding site" evidence="8">
    <location>
        <position position="124"/>
    </location>
    <ligand>
        <name>Fe cation</name>
        <dbReference type="ChEBI" id="CHEBI:24875"/>
    </ligand>
</feature>
<dbReference type="Pfam" id="PF00814">
    <property type="entry name" value="TsaD"/>
    <property type="match status" value="1"/>
</dbReference>
<reference evidence="10 11" key="1">
    <citation type="journal article" date="2016" name="Nat. Commun.">
        <title>Thousands of microbial genomes shed light on interconnected biogeochemical processes in an aquifer system.</title>
        <authorList>
            <person name="Anantharaman K."/>
            <person name="Brown C.T."/>
            <person name="Hug L.A."/>
            <person name="Sharon I."/>
            <person name="Castelle C.J."/>
            <person name="Probst A.J."/>
            <person name="Thomas B.C."/>
            <person name="Singh A."/>
            <person name="Wilkins M.J."/>
            <person name="Karaoz U."/>
            <person name="Brodie E.L."/>
            <person name="Williams K.H."/>
            <person name="Hubbard S.S."/>
            <person name="Banfield J.F."/>
        </authorList>
    </citation>
    <scope>NUCLEOTIDE SEQUENCE [LARGE SCALE GENOMIC DNA]</scope>
</reference>
<keyword evidence="2 8" id="KW-0808">Transferase</keyword>
<keyword evidence="5 8" id="KW-0408">Iron</keyword>
<keyword evidence="3 8" id="KW-0819">tRNA processing</keyword>
<comment type="similarity">
    <text evidence="8">Belongs to the KAE1 / TsaD family.</text>
</comment>
<evidence type="ECO:0000313" key="11">
    <source>
        <dbReference type="Proteomes" id="UP000177690"/>
    </source>
</evidence>
<name>A0A1G1ZQI4_9BACT</name>
<feature type="binding site" evidence="8">
    <location>
        <position position="128"/>
    </location>
    <ligand>
        <name>Fe cation</name>
        <dbReference type="ChEBI" id="CHEBI:24875"/>
    </ligand>
</feature>
<evidence type="ECO:0000256" key="3">
    <source>
        <dbReference type="ARBA" id="ARBA00022694"/>
    </source>
</evidence>
<keyword evidence="4 8" id="KW-0479">Metal-binding</keyword>
<organism evidence="10 11">
    <name type="scientific">Candidatus Harrisonbacteria bacterium RIFCSPLOWO2_02_FULL_41_13b</name>
    <dbReference type="NCBI Taxonomy" id="1798409"/>
    <lineage>
        <taxon>Bacteria</taxon>
        <taxon>Candidatus Harrisoniibacteriota</taxon>
    </lineage>
</organism>
<comment type="cofactor">
    <cofactor evidence="8">
        <name>Fe(2+)</name>
        <dbReference type="ChEBI" id="CHEBI:29033"/>
    </cofactor>
    <text evidence="8">Binds 1 Fe(2+) ion per subunit.</text>
</comment>
<dbReference type="Gene3D" id="3.30.420.40">
    <property type="match status" value="2"/>
</dbReference>
<dbReference type="NCBIfam" id="TIGR03723">
    <property type="entry name" value="T6A_TsaD_YgjD"/>
    <property type="match status" value="1"/>
</dbReference>
<protein>
    <recommendedName>
        <fullName evidence="8">tRNA N6-adenosine threonylcarbamoyltransferase</fullName>
        <ecNumber evidence="8">2.3.1.234</ecNumber>
    </recommendedName>
    <alternativeName>
        <fullName evidence="8">N6-L-threonylcarbamoyladenine synthase</fullName>
        <shortName evidence="8">t(6)A synthase</shortName>
    </alternativeName>
    <alternativeName>
        <fullName evidence="8">t(6)A37 threonylcarbamoyladenosine biosynthesis protein TsaD</fullName>
    </alternativeName>
    <alternativeName>
        <fullName evidence="8">tRNA threonylcarbamoyladenosine biosynthesis protein TsaD</fullName>
    </alternativeName>
</protein>
<dbReference type="EMBL" id="MHJL01000032">
    <property type="protein sequence ID" value="OGY66953.1"/>
    <property type="molecule type" value="Genomic_DNA"/>
</dbReference>
<dbReference type="GO" id="GO:0002949">
    <property type="term" value="P:tRNA threonylcarbamoyladenosine modification"/>
    <property type="evidence" value="ECO:0007669"/>
    <property type="project" value="UniProtKB-UniRule"/>
</dbReference>
<sequence length="350" mass="38727">MRILAIETSCDDTAIALVEIRGNLLSKSRSASWRIKILKNLVSSQIKLHRPYGGVVPMLAKREHEKNLPKILNQIKSASRRIKLKIDEIAVTVGPGLEPALWSGITFAKDLAKKFNKPLIGANHLEGHLYSFLLSQKVSSSKFKVQSSKLFPAIALIVSGGHTILVLMKSLIQWKKLGETRDDAVGEAFDKVARMLNLSYPGGPELEKLAKRGNPKAINFPRPMLKDKNYDFSFSGLKTAVLYYLRDNPRFLPADVAASFQQAAIDVLAGKTLNAIKEFGAESVLIAGGVAANKKLREIMKLETKKLELNFFAPPAKLNTDNAAMIAVAAYFQKLRKKNHRLEAQSNLNL</sequence>
<comment type="caution">
    <text evidence="10">The sequence shown here is derived from an EMBL/GenBank/DDBJ whole genome shotgun (WGS) entry which is preliminary data.</text>
</comment>
<dbReference type="EC" id="2.3.1.234" evidence="8"/>
<dbReference type="NCBIfam" id="TIGR00329">
    <property type="entry name" value="gcp_kae1"/>
    <property type="match status" value="1"/>
</dbReference>
<evidence type="ECO:0000256" key="1">
    <source>
        <dbReference type="ARBA" id="ARBA00022490"/>
    </source>
</evidence>
<gene>
    <name evidence="8" type="primary">tsaD</name>
    <name evidence="10" type="ORF">A3I24_00535</name>
</gene>
<keyword evidence="1 8" id="KW-0963">Cytoplasm</keyword>
<evidence type="ECO:0000256" key="2">
    <source>
        <dbReference type="ARBA" id="ARBA00022679"/>
    </source>
</evidence>
<dbReference type="InterPro" id="IPR022450">
    <property type="entry name" value="TsaD"/>
</dbReference>
<feature type="binding site" evidence="8">
    <location>
        <position position="203"/>
    </location>
    <ligand>
        <name>substrate</name>
    </ligand>
</feature>
<evidence type="ECO:0000256" key="5">
    <source>
        <dbReference type="ARBA" id="ARBA00023004"/>
    </source>
</evidence>
<proteinExistence type="inferred from homology"/>
<comment type="catalytic activity">
    <reaction evidence="7 8">
        <text>L-threonylcarbamoyladenylate + adenosine(37) in tRNA = N(6)-L-threonylcarbamoyladenosine(37) in tRNA + AMP + H(+)</text>
        <dbReference type="Rhea" id="RHEA:37059"/>
        <dbReference type="Rhea" id="RHEA-COMP:10162"/>
        <dbReference type="Rhea" id="RHEA-COMP:10163"/>
        <dbReference type="ChEBI" id="CHEBI:15378"/>
        <dbReference type="ChEBI" id="CHEBI:73682"/>
        <dbReference type="ChEBI" id="CHEBI:74411"/>
        <dbReference type="ChEBI" id="CHEBI:74418"/>
        <dbReference type="ChEBI" id="CHEBI:456215"/>
        <dbReference type="EC" id="2.3.1.234"/>
    </reaction>
</comment>
<feature type="binding site" evidence="8">
    <location>
        <position position="321"/>
    </location>
    <ligand>
        <name>Fe cation</name>
        <dbReference type="ChEBI" id="CHEBI:24875"/>
    </ligand>
</feature>
<dbReference type="PANTHER" id="PTHR11735">
    <property type="entry name" value="TRNA N6-ADENOSINE THREONYLCARBAMOYLTRANSFERASE"/>
    <property type="match status" value="1"/>
</dbReference>
<feature type="domain" description="Gcp-like" evidence="9">
    <location>
        <begin position="36"/>
        <end position="327"/>
    </location>
</feature>
<evidence type="ECO:0000256" key="4">
    <source>
        <dbReference type="ARBA" id="ARBA00022723"/>
    </source>
</evidence>
<dbReference type="GO" id="GO:0005506">
    <property type="term" value="F:iron ion binding"/>
    <property type="evidence" value="ECO:0007669"/>
    <property type="project" value="UniProtKB-UniRule"/>
</dbReference>
<comment type="subcellular location">
    <subcellularLocation>
        <location evidence="8">Cytoplasm</location>
    </subcellularLocation>
</comment>
<evidence type="ECO:0000256" key="8">
    <source>
        <dbReference type="HAMAP-Rule" id="MF_01445"/>
    </source>
</evidence>
<comment type="function">
    <text evidence="8">Required for the formation of a threonylcarbamoyl group on adenosine at position 37 (t(6)A37) in tRNAs that read codons beginning with adenine. Is involved in the transfer of the threonylcarbamoyl moiety of threonylcarbamoyl-AMP (TC-AMP) to the N6 group of A37, together with TsaE and TsaB. TsaD likely plays a direct catalytic role in this reaction.</text>
</comment>
<dbReference type="STRING" id="1798409.A3I24_00535"/>
<dbReference type="GO" id="GO:0061711">
    <property type="term" value="F:tRNA N(6)-L-threonylcarbamoyladenine synthase activity"/>
    <property type="evidence" value="ECO:0007669"/>
    <property type="project" value="UniProtKB-EC"/>
</dbReference>
<feature type="binding site" evidence="8">
    <location>
        <position position="207"/>
    </location>
    <ligand>
        <name>substrate</name>
    </ligand>
</feature>
<dbReference type="InterPro" id="IPR017861">
    <property type="entry name" value="KAE1/TsaD"/>
</dbReference>
<dbReference type="Proteomes" id="UP000177690">
    <property type="component" value="Unassembled WGS sequence"/>
</dbReference>
<evidence type="ECO:0000313" key="10">
    <source>
        <dbReference type="EMBL" id="OGY66953.1"/>
    </source>
</evidence>
<dbReference type="SUPFAM" id="SSF53067">
    <property type="entry name" value="Actin-like ATPase domain"/>
    <property type="match status" value="2"/>
</dbReference>
<dbReference type="InterPro" id="IPR043129">
    <property type="entry name" value="ATPase_NBD"/>
</dbReference>
<feature type="binding site" evidence="8">
    <location>
        <position position="190"/>
    </location>
    <ligand>
        <name>substrate</name>
    </ligand>
</feature>
<dbReference type="AlphaFoldDB" id="A0A1G1ZQI4"/>
<dbReference type="PRINTS" id="PR00789">
    <property type="entry name" value="OSIALOPTASE"/>
</dbReference>